<feature type="domain" description="DUF202" evidence="6">
    <location>
        <begin position="16"/>
        <end position="79"/>
    </location>
</feature>
<evidence type="ECO:0000256" key="5">
    <source>
        <dbReference type="SAM" id="Phobius"/>
    </source>
</evidence>
<dbReference type="GO" id="GO:0012505">
    <property type="term" value="C:endomembrane system"/>
    <property type="evidence" value="ECO:0007669"/>
    <property type="project" value="UniProtKB-SubCell"/>
</dbReference>
<evidence type="ECO:0000313" key="7">
    <source>
        <dbReference type="EMBL" id="TWT73792.1"/>
    </source>
</evidence>
<dbReference type="AlphaFoldDB" id="A0A5C5YHZ5"/>
<evidence type="ECO:0000256" key="2">
    <source>
        <dbReference type="ARBA" id="ARBA00022692"/>
    </source>
</evidence>
<dbReference type="Pfam" id="PF02656">
    <property type="entry name" value="DUF202"/>
    <property type="match status" value="1"/>
</dbReference>
<protein>
    <recommendedName>
        <fullName evidence="6">DUF202 domain-containing protein</fullName>
    </recommendedName>
</protein>
<feature type="transmembrane region" description="Helical" evidence="5">
    <location>
        <begin position="25"/>
        <end position="46"/>
    </location>
</feature>
<reference evidence="7 8" key="1">
    <citation type="submission" date="2019-02" db="EMBL/GenBank/DDBJ databases">
        <title>Deep-cultivation of Planctomycetes and their phenomic and genomic characterization uncovers novel biology.</title>
        <authorList>
            <person name="Wiegand S."/>
            <person name="Jogler M."/>
            <person name="Boedeker C."/>
            <person name="Pinto D."/>
            <person name="Vollmers J."/>
            <person name="Rivas-Marin E."/>
            <person name="Kohn T."/>
            <person name="Peeters S.H."/>
            <person name="Heuer A."/>
            <person name="Rast P."/>
            <person name="Oberbeckmann S."/>
            <person name="Bunk B."/>
            <person name="Jeske O."/>
            <person name="Meyerdierks A."/>
            <person name="Storesund J.E."/>
            <person name="Kallscheuer N."/>
            <person name="Luecker S."/>
            <person name="Lage O.M."/>
            <person name="Pohl T."/>
            <person name="Merkel B.J."/>
            <person name="Hornburger P."/>
            <person name="Mueller R.-W."/>
            <person name="Bruemmer F."/>
            <person name="Labrenz M."/>
            <person name="Spormann A.M."/>
            <person name="Op Den Camp H."/>
            <person name="Overmann J."/>
            <person name="Amann R."/>
            <person name="Jetten M.S.M."/>
            <person name="Mascher T."/>
            <person name="Medema M.H."/>
            <person name="Devos D.P."/>
            <person name="Kaster A.-K."/>
            <person name="Ovreas L."/>
            <person name="Rohde M."/>
            <person name="Galperin M.Y."/>
            <person name="Jogler C."/>
        </authorList>
    </citation>
    <scope>NUCLEOTIDE SEQUENCE [LARGE SCALE GENOMIC DNA]</scope>
    <source>
        <strain evidence="7 8">Pla123a</strain>
    </source>
</reference>
<evidence type="ECO:0000256" key="3">
    <source>
        <dbReference type="ARBA" id="ARBA00022989"/>
    </source>
</evidence>
<dbReference type="RefSeq" id="WP_146589601.1">
    <property type="nucleotide sequence ID" value="NZ_SJPO01000009.1"/>
</dbReference>
<dbReference type="Proteomes" id="UP000318478">
    <property type="component" value="Unassembled WGS sequence"/>
</dbReference>
<keyword evidence="2 5" id="KW-0812">Transmembrane</keyword>
<keyword evidence="8" id="KW-1185">Reference proteome</keyword>
<sequence>MDPSATPLRDTLAVERTRLANERTLLAYVRTAIMLAATGATLVTLYDDMPTRVVTGWTLILAGAVVGGVGFGRFRRVGRRLAGS</sequence>
<evidence type="ECO:0000259" key="6">
    <source>
        <dbReference type="Pfam" id="PF02656"/>
    </source>
</evidence>
<dbReference type="OrthoDB" id="582337at2"/>
<evidence type="ECO:0000256" key="1">
    <source>
        <dbReference type="ARBA" id="ARBA00004127"/>
    </source>
</evidence>
<organism evidence="7 8">
    <name type="scientific">Posidoniimonas polymericola</name>
    <dbReference type="NCBI Taxonomy" id="2528002"/>
    <lineage>
        <taxon>Bacteria</taxon>
        <taxon>Pseudomonadati</taxon>
        <taxon>Planctomycetota</taxon>
        <taxon>Planctomycetia</taxon>
        <taxon>Pirellulales</taxon>
        <taxon>Lacipirellulaceae</taxon>
        <taxon>Posidoniimonas</taxon>
    </lineage>
</organism>
<keyword evidence="3 5" id="KW-1133">Transmembrane helix</keyword>
<evidence type="ECO:0000256" key="4">
    <source>
        <dbReference type="ARBA" id="ARBA00023136"/>
    </source>
</evidence>
<comment type="subcellular location">
    <subcellularLocation>
        <location evidence="1">Endomembrane system</location>
        <topology evidence="1">Multi-pass membrane protein</topology>
    </subcellularLocation>
</comment>
<proteinExistence type="predicted"/>
<gene>
    <name evidence="7" type="ORF">Pla123a_36860</name>
</gene>
<feature type="transmembrane region" description="Helical" evidence="5">
    <location>
        <begin position="52"/>
        <end position="71"/>
    </location>
</feature>
<dbReference type="InterPro" id="IPR003807">
    <property type="entry name" value="DUF202"/>
</dbReference>
<name>A0A5C5YHZ5_9BACT</name>
<comment type="caution">
    <text evidence="7">The sequence shown here is derived from an EMBL/GenBank/DDBJ whole genome shotgun (WGS) entry which is preliminary data.</text>
</comment>
<accession>A0A5C5YHZ5</accession>
<dbReference type="EMBL" id="SJPO01000009">
    <property type="protein sequence ID" value="TWT73792.1"/>
    <property type="molecule type" value="Genomic_DNA"/>
</dbReference>
<evidence type="ECO:0000313" key="8">
    <source>
        <dbReference type="Proteomes" id="UP000318478"/>
    </source>
</evidence>
<keyword evidence="4 5" id="KW-0472">Membrane</keyword>